<gene>
    <name evidence="1" type="ORF">LVY72_18585</name>
</gene>
<sequence>MTREEAYANCPADSYVEFYCGEWLIIPFVPVTQPAFGGAPMLAAAH</sequence>
<evidence type="ECO:0000313" key="1">
    <source>
        <dbReference type="EMBL" id="MCG2623906.1"/>
    </source>
</evidence>
<accession>A0ABS9LB59</accession>
<comment type="caution">
    <text evidence="1">The sequence shown here is derived from an EMBL/GenBank/DDBJ whole genome shotgun (WGS) entry which is preliminary data.</text>
</comment>
<proteinExistence type="predicted"/>
<reference evidence="1" key="1">
    <citation type="submission" date="2022-01" db="EMBL/GenBank/DDBJ databases">
        <authorList>
            <person name="Jo J.-H."/>
            <person name="Im W.-T."/>
        </authorList>
    </citation>
    <scope>NUCLEOTIDE SEQUENCE</scope>
    <source>
        <strain evidence="1">I2-34</strain>
    </source>
</reference>
<keyword evidence="2" id="KW-1185">Reference proteome</keyword>
<evidence type="ECO:0000313" key="2">
    <source>
        <dbReference type="Proteomes" id="UP001165368"/>
    </source>
</evidence>
<name>A0ABS9LB59_9MICC</name>
<dbReference type="EMBL" id="JAKLTQ010000018">
    <property type="protein sequence ID" value="MCG2623906.1"/>
    <property type="molecule type" value="Genomic_DNA"/>
</dbReference>
<protein>
    <submittedName>
        <fullName evidence="1">Uncharacterized protein</fullName>
    </submittedName>
</protein>
<dbReference type="Proteomes" id="UP001165368">
    <property type="component" value="Unassembled WGS sequence"/>
</dbReference>
<organism evidence="1 2">
    <name type="scientific">Arthrobacter hankyongi</name>
    <dbReference type="NCBI Taxonomy" id="2904801"/>
    <lineage>
        <taxon>Bacteria</taxon>
        <taxon>Bacillati</taxon>
        <taxon>Actinomycetota</taxon>
        <taxon>Actinomycetes</taxon>
        <taxon>Micrococcales</taxon>
        <taxon>Micrococcaceae</taxon>
        <taxon>Arthrobacter</taxon>
    </lineage>
</organism>
<dbReference type="RefSeq" id="WP_237824613.1">
    <property type="nucleotide sequence ID" value="NZ_JAKLTQ010000018.1"/>
</dbReference>